<dbReference type="AlphaFoldDB" id="F4MMC8"/>
<dbReference type="CDD" id="cd02440">
    <property type="entry name" value="AdoMet_MTases"/>
    <property type="match status" value="1"/>
</dbReference>
<keyword evidence="2" id="KW-0489">Methyltransferase</keyword>
<reference evidence="2" key="1">
    <citation type="submission" date="2010-05" db="EMBL/GenBank/DDBJ databases">
        <authorList>
            <person name="Genoscope - CEA"/>
        </authorList>
    </citation>
    <scope>NUCLEOTIDE SEQUENCE</scope>
</reference>
<organism evidence="2">
    <name type="scientific">uncultured Sphingobacteriia bacterium</name>
    <dbReference type="NCBI Taxonomy" id="246143"/>
    <lineage>
        <taxon>Bacteria</taxon>
        <taxon>Pseudomonadati</taxon>
        <taxon>Bacteroidota</taxon>
        <taxon>Sphingobacteriia</taxon>
        <taxon>environmental samples</taxon>
    </lineage>
</organism>
<sequence>MDTKFYVEYYELERNHWWFKARLHLLKTAIQTHTSAIPQKKLKILNVGAATGVTSQMLETFGEVTSLEYDKQCCIFLKEKTGIEAVNASLTDLPFKDSSFDVICGFDVVEHIEDDEKAIREINRVLTPNGQYFLTVPAFQFLWSNHDVVNHHFRRYTQKSFLSLLYSNGLNVSFSSYFNFWLFFPIATVRFILNLLPRKKSQQTSGSDNEILQSSSFLNSLLQHIFRTENIFFKKRIKLPVGVSFFATGSKSS</sequence>
<dbReference type="InterPro" id="IPR029063">
    <property type="entry name" value="SAM-dependent_MTases_sf"/>
</dbReference>
<protein>
    <submittedName>
        <fullName evidence="2">Protein containing methyltransferase domain</fullName>
    </submittedName>
</protein>
<name>F4MMC8_9BACT</name>
<gene>
    <name evidence="2" type="ORF">S3_972_0004</name>
</gene>
<dbReference type="EMBL" id="FQ032816">
    <property type="protein sequence ID" value="CBL87291.1"/>
    <property type="molecule type" value="Genomic_DNA"/>
</dbReference>
<dbReference type="SUPFAM" id="SSF53335">
    <property type="entry name" value="S-adenosyl-L-methionine-dependent methyltransferases"/>
    <property type="match status" value="1"/>
</dbReference>
<dbReference type="InterPro" id="IPR013216">
    <property type="entry name" value="Methyltransf_11"/>
</dbReference>
<dbReference type="GO" id="GO:0032259">
    <property type="term" value="P:methylation"/>
    <property type="evidence" value="ECO:0007669"/>
    <property type="project" value="UniProtKB-KW"/>
</dbReference>
<dbReference type="GO" id="GO:0008757">
    <property type="term" value="F:S-adenosylmethionine-dependent methyltransferase activity"/>
    <property type="evidence" value="ECO:0007669"/>
    <property type="project" value="InterPro"/>
</dbReference>
<reference evidence="2" key="2">
    <citation type="journal article" date="2012" name="Environ. Microbiol.">
        <title>Genomic content of uncultured Bacteroidetes from contrasting oceanic provinces in the North Atlantic Ocean.</title>
        <authorList>
            <person name="Gomez-Pereira P.R."/>
            <person name="Schuler M."/>
            <person name="Fuchs B.M."/>
            <person name="Bennke C."/>
            <person name="Teeling H."/>
            <person name="Waldmann J."/>
            <person name="Richter M."/>
            <person name="Barbe V."/>
            <person name="Bataille E."/>
            <person name="Glockner F.O."/>
            <person name="Amann R."/>
        </authorList>
    </citation>
    <scope>NUCLEOTIDE SEQUENCE</scope>
</reference>
<accession>F4MMC8</accession>
<keyword evidence="2" id="KW-0808">Transferase</keyword>
<evidence type="ECO:0000313" key="2">
    <source>
        <dbReference type="EMBL" id="CBL87291.1"/>
    </source>
</evidence>
<dbReference type="Pfam" id="PF08241">
    <property type="entry name" value="Methyltransf_11"/>
    <property type="match status" value="1"/>
</dbReference>
<evidence type="ECO:0000259" key="1">
    <source>
        <dbReference type="Pfam" id="PF08241"/>
    </source>
</evidence>
<dbReference type="Gene3D" id="3.40.50.150">
    <property type="entry name" value="Vaccinia Virus protein VP39"/>
    <property type="match status" value="1"/>
</dbReference>
<proteinExistence type="predicted"/>
<feature type="domain" description="Methyltransferase type 11" evidence="1">
    <location>
        <begin position="45"/>
        <end position="133"/>
    </location>
</feature>